<dbReference type="AlphaFoldDB" id="X1SNP5"/>
<dbReference type="Gene3D" id="1.20.1440.60">
    <property type="entry name" value="23S rRNA-intervening sequence"/>
    <property type="match status" value="1"/>
</dbReference>
<gene>
    <name evidence="1" type="ORF">S12H4_36857</name>
</gene>
<comment type="caution">
    <text evidence="1">The sequence shown here is derived from an EMBL/GenBank/DDBJ whole genome shotgun (WGS) entry which is preliminary data.</text>
</comment>
<proteinExistence type="predicted"/>
<evidence type="ECO:0008006" key="2">
    <source>
        <dbReference type="Google" id="ProtNLM"/>
    </source>
</evidence>
<evidence type="ECO:0000313" key="1">
    <source>
        <dbReference type="EMBL" id="GAI94548.1"/>
    </source>
</evidence>
<reference evidence="1" key="1">
    <citation type="journal article" date="2014" name="Front. Microbiol.">
        <title>High frequency of phylogenetically diverse reductive dehalogenase-homologous genes in deep subseafloor sedimentary metagenomes.</title>
        <authorList>
            <person name="Kawai M."/>
            <person name="Futagami T."/>
            <person name="Toyoda A."/>
            <person name="Takaki Y."/>
            <person name="Nishi S."/>
            <person name="Hori S."/>
            <person name="Arai W."/>
            <person name="Tsubouchi T."/>
            <person name="Morono Y."/>
            <person name="Uchiyama I."/>
            <person name="Ito T."/>
            <person name="Fujiyama A."/>
            <person name="Inagaki F."/>
            <person name="Takami H."/>
        </authorList>
    </citation>
    <scope>NUCLEOTIDE SEQUENCE</scope>
    <source>
        <strain evidence="1">Expedition CK06-06</strain>
    </source>
</reference>
<sequence length="34" mass="4132">MPTIKSFEELTVWKDARKFANKIYNLTKKFPKEE</sequence>
<dbReference type="EMBL" id="BARW01022009">
    <property type="protein sequence ID" value="GAI94548.1"/>
    <property type="molecule type" value="Genomic_DNA"/>
</dbReference>
<dbReference type="InterPro" id="IPR036583">
    <property type="entry name" value="23S_rRNA_IVS_sf"/>
</dbReference>
<feature type="non-terminal residue" evidence="1">
    <location>
        <position position="34"/>
    </location>
</feature>
<accession>X1SNP5</accession>
<organism evidence="1">
    <name type="scientific">marine sediment metagenome</name>
    <dbReference type="NCBI Taxonomy" id="412755"/>
    <lineage>
        <taxon>unclassified sequences</taxon>
        <taxon>metagenomes</taxon>
        <taxon>ecological metagenomes</taxon>
    </lineage>
</organism>
<protein>
    <recommendedName>
        <fullName evidence="2">Four helix bundle protein</fullName>
    </recommendedName>
</protein>
<name>X1SNP5_9ZZZZ</name>
<dbReference type="SUPFAM" id="SSF158446">
    <property type="entry name" value="IVS-encoded protein-like"/>
    <property type="match status" value="1"/>
</dbReference>